<gene>
    <name evidence="3" type="ORF">ACFSR0_06895</name>
</gene>
<name>A0ABW5TIY0_9ENTE</name>
<dbReference type="InterPro" id="IPR040628">
    <property type="entry name" value="BaeRF_family6"/>
</dbReference>
<sequence>MTQIGRELLVQLTSETESGPFVTVMLNTHVSHQEVEKDQIKLKNFAKEARKRFEKKYPEASWEPYQYQMEQLLASQPFWQTATTSVALIFTQEKTFIHRLSIRVDDQYYVGDEPYLLAIIKNSQFNYDYFLLALNRDSFSLYESKNHTLVPIALPATAPITLKQALGDEIDKKASLSHSSSEGNTFHSTVDKNEEEEIDHKNYYQAVDAFFREEWQNERRLPLFAMGLAENLTLFEKLAKNSYLRRDIQIKRSPNQLTREELQSVSQSMDAQLSEQEKKSYQKLANRKWMEQLADIKQSAPLGRISDLFISTENLIDGFGENPEAEYDWRQVLNHLANEVIRMNGNVYLLETTDIPMNKKILAILRY</sequence>
<accession>A0ABW5TIY0</accession>
<dbReference type="Proteomes" id="UP001597427">
    <property type="component" value="Unassembled WGS sequence"/>
</dbReference>
<protein>
    <recommendedName>
        <fullName evidence="2">Bacterial archaeo-eukaryotic release factor family 6 domain-containing protein</fullName>
    </recommendedName>
</protein>
<dbReference type="RefSeq" id="WP_379981228.1">
    <property type="nucleotide sequence ID" value="NZ_JBHUMO010000043.1"/>
</dbReference>
<evidence type="ECO:0000256" key="1">
    <source>
        <dbReference type="SAM" id="MobiDB-lite"/>
    </source>
</evidence>
<keyword evidence="4" id="KW-1185">Reference proteome</keyword>
<dbReference type="Pfam" id="PF18848">
    <property type="entry name" value="baeRF_family6"/>
    <property type="match status" value="1"/>
</dbReference>
<reference evidence="4" key="1">
    <citation type="journal article" date="2019" name="Int. J. Syst. Evol. Microbiol.">
        <title>The Global Catalogue of Microorganisms (GCM) 10K type strain sequencing project: providing services to taxonomists for standard genome sequencing and annotation.</title>
        <authorList>
            <consortium name="The Broad Institute Genomics Platform"/>
            <consortium name="The Broad Institute Genome Sequencing Center for Infectious Disease"/>
            <person name="Wu L."/>
            <person name="Ma J."/>
        </authorList>
    </citation>
    <scope>NUCLEOTIDE SEQUENCE [LARGE SCALE GENOMIC DNA]</scope>
    <source>
        <strain evidence="4">TISTR 932</strain>
    </source>
</reference>
<feature type="domain" description="Bacterial archaeo-eukaryotic release factor family 6" evidence="2">
    <location>
        <begin position="127"/>
        <end position="267"/>
    </location>
</feature>
<organism evidence="3 4">
    <name type="scientific">Enterococcus camelliae</name>
    <dbReference type="NCBI Taxonomy" id="453959"/>
    <lineage>
        <taxon>Bacteria</taxon>
        <taxon>Bacillati</taxon>
        <taxon>Bacillota</taxon>
        <taxon>Bacilli</taxon>
        <taxon>Lactobacillales</taxon>
        <taxon>Enterococcaceae</taxon>
        <taxon>Enterococcus</taxon>
    </lineage>
</organism>
<comment type="caution">
    <text evidence="3">The sequence shown here is derived from an EMBL/GenBank/DDBJ whole genome shotgun (WGS) entry which is preliminary data.</text>
</comment>
<evidence type="ECO:0000313" key="3">
    <source>
        <dbReference type="EMBL" id="MFD2729147.1"/>
    </source>
</evidence>
<dbReference type="EMBL" id="JBHUMO010000043">
    <property type="protein sequence ID" value="MFD2729147.1"/>
    <property type="molecule type" value="Genomic_DNA"/>
</dbReference>
<evidence type="ECO:0000313" key="4">
    <source>
        <dbReference type="Proteomes" id="UP001597427"/>
    </source>
</evidence>
<evidence type="ECO:0000259" key="2">
    <source>
        <dbReference type="Pfam" id="PF18848"/>
    </source>
</evidence>
<feature type="region of interest" description="Disordered" evidence="1">
    <location>
        <begin position="173"/>
        <end position="194"/>
    </location>
</feature>
<feature type="compositionally biased region" description="Polar residues" evidence="1">
    <location>
        <begin position="176"/>
        <end position="188"/>
    </location>
</feature>
<proteinExistence type="predicted"/>